<dbReference type="NCBIfam" id="NF008551">
    <property type="entry name" value="PRK11478.1"/>
    <property type="match status" value="1"/>
</dbReference>
<name>A0AAV5N194_9GAMM</name>
<dbReference type="InterPro" id="IPR029068">
    <property type="entry name" value="Glyas_Bleomycin-R_OHBP_Dase"/>
</dbReference>
<sequence length="131" mass="15199">MIKVEKMHHIAVICRDYEQSKRFYCHTLGFELLFECYRQERDSWKADLALGGVYTIELFSFPSPPPRVTSPEACGLRHLAFSVKDIDEAIATLVEEGVECEAVRIDPYTGRRFTFFRDPDQLPIELYESDS</sequence>
<keyword evidence="4" id="KW-1185">Reference proteome</keyword>
<keyword evidence="1" id="KW-0479">Metal-binding</keyword>
<gene>
    <name evidence="3" type="ORF">SOASR030_14070</name>
</gene>
<evidence type="ECO:0000259" key="2">
    <source>
        <dbReference type="PROSITE" id="PS51819"/>
    </source>
</evidence>
<dbReference type="Pfam" id="PF00903">
    <property type="entry name" value="Glyoxalase"/>
    <property type="match status" value="1"/>
</dbReference>
<dbReference type="SUPFAM" id="SSF54593">
    <property type="entry name" value="Glyoxalase/Bleomycin resistance protein/Dihydroxybiphenyl dioxygenase"/>
    <property type="match status" value="1"/>
</dbReference>
<dbReference type="InterPro" id="IPR051332">
    <property type="entry name" value="Fosfomycin_Res_Enzymes"/>
</dbReference>
<accession>A0AAV5N194</accession>
<dbReference type="GO" id="GO:0046872">
    <property type="term" value="F:metal ion binding"/>
    <property type="evidence" value="ECO:0007669"/>
    <property type="project" value="UniProtKB-KW"/>
</dbReference>
<feature type="domain" description="VOC" evidence="2">
    <location>
        <begin position="6"/>
        <end position="129"/>
    </location>
</feature>
<organism evidence="3 4">
    <name type="scientific">Leminorella grimontii</name>
    <dbReference type="NCBI Taxonomy" id="82981"/>
    <lineage>
        <taxon>Bacteria</taxon>
        <taxon>Pseudomonadati</taxon>
        <taxon>Pseudomonadota</taxon>
        <taxon>Gammaproteobacteria</taxon>
        <taxon>Enterobacterales</taxon>
        <taxon>Budviciaceae</taxon>
        <taxon>Leminorella</taxon>
    </lineage>
</organism>
<dbReference type="PANTHER" id="PTHR36113:SF6">
    <property type="entry name" value="FOSFOMYCIN RESISTANCE PROTEIN FOSX"/>
    <property type="match status" value="1"/>
</dbReference>
<dbReference type="InterPro" id="IPR037523">
    <property type="entry name" value="VOC_core"/>
</dbReference>
<proteinExistence type="predicted"/>
<dbReference type="PROSITE" id="PS51819">
    <property type="entry name" value="VOC"/>
    <property type="match status" value="1"/>
</dbReference>
<evidence type="ECO:0000313" key="4">
    <source>
        <dbReference type="Proteomes" id="UP001058124"/>
    </source>
</evidence>
<dbReference type="CDD" id="cd08352">
    <property type="entry name" value="VOC_Bs_YwkD_like"/>
    <property type="match status" value="1"/>
</dbReference>
<dbReference type="AlphaFoldDB" id="A0AAV5N194"/>
<reference evidence="3" key="1">
    <citation type="submission" date="2022-06" db="EMBL/GenBank/DDBJ databases">
        <title>Draft genome sequences of Leminorella grimontii str. JCM5902.</title>
        <authorList>
            <person name="Wakabayashi Y."/>
            <person name="Kojima K."/>
        </authorList>
    </citation>
    <scope>NUCLEOTIDE SEQUENCE</scope>
    <source>
        <strain evidence="3">JCM 5902</strain>
    </source>
</reference>
<dbReference type="RefSeq" id="WP_027274217.1">
    <property type="nucleotide sequence ID" value="NZ_BRLH01000002.1"/>
</dbReference>
<dbReference type="Proteomes" id="UP001058124">
    <property type="component" value="Unassembled WGS sequence"/>
</dbReference>
<dbReference type="Gene3D" id="3.10.180.10">
    <property type="entry name" value="2,3-Dihydroxybiphenyl 1,2-Dioxygenase, domain 1"/>
    <property type="match status" value="1"/>
</dbReference>
<evidence type="ECO:0000256" key="1">
    <source>
        <dbReference type="ARBA" id="ARBA00022723"/>
    </source>
</evidence>
<dbReference type="PANTHER" id="PTHR36113">
    <property type="entry name" value="LYASE, PUTATIVE-RELATED-RELATED"/>
    <property type="match status" value="1"/>
</dbReference>
<dbReference type="InterPro" id="IPR004360">
    <property type="entry name" value="Glyas_Fos-R_dOase_dom"/>
</dbReference>
<evidence type="ECO:0000313" key="3">
    <source>
        <dbReference type="EMBL" id="GKX55295.1"/>
    </source>
</evidence>
<dbReference type="InterPro" id="IPR037478">
    <property type="entry name" value="YwkD-like_dom"/>
</dbReference>
<dbReference type="EMBL" id="BRLH01000002">
    <property type="protein sequence ID" value="GKX55295.1"/>
    <property type="molecule type" value="Genomic_DNA"/>
</dbReference>
<comment type="caution">
    <text evidence="3">The sequence shown here is derived from an EMBL/GenBank/DDBJ whole genome shotgun (WGS) entry which is preliminary data.</text>
</comment>
<protein>
    <recommendedName>
        <fullName evidence="2">VOC domain-containing protein</fullName>
    </recommendedName>
</protein>